<keyword evidence="2" id="KW-0812">Transmembrane</keyword>
<keyword evidence="2" id="KW-1133">Transmembrane helix</keyword>
<dbReference type="AlphaFoldDB" id="G2WY91"/>
<dbReference type="GeneID" id="20704036"/>
<keyword evidence="4" id="KW-1185">Reference proteome</keyword>
<feature type="transmembrane region" description="Helical" evidence="2">
    <location>
        <begin position="363"/>
        <end position="384"/>
    </location>
</feature>
<evidence type="ECO:0008006" key="5">
    <source>
        <dbReference type="Google" id="ProtNLM"/>
    </source>
</evidence>
<reference evidence="3 4" key="1">
    <citation type="submission" date="2008-03" db="EMBL/GenBank/DDBJ databases">
        <title>The Genome Sequence of Verticillium dahliae VdLs.17.</title>
        <authorList>
            <consortium name="The Broad Institute Genome Sequencing Platform"/>
            <person name="Ma L.-J.J."/>
            <person name="Klosterman S.J."/>
            <person name="Subbarao K."/>
            <person name="Dobinson K."/>
            <person name="Veronese P."/>
            <person name="Kang S."/>
            <person name="Gold S.E."/>
            <person name="Young S."/>
            <person name="Jaffe D."/>
            <person name="Gnerre S."/>
            <person name="Berlin A."/>
            <person name="Heiman D."/>
            <person name="Hepburn T."/>
            <person name="Sykes S."/>
            <person name="Alvarado L."/>
            <person name="Kodira C.D."/>
            <person name="Lander E."/>
            <person name="Galagan J."/>
            <person name="Nusbaum C."/>
            <person name="Birren B."/>
        </authorList>
    </citation>
    <scope>NUCLEOTIDE SEQUENCE [LARGE SCALE GENOMIC DNA]</scope>
    <source>
        <strain evidence="4">VdLs.17 / ATCC MYA-4575 / FGSC 10137</strain>
    </source>
</reference>
<dbReference type="HOGENOM" id="CLU_025401_0_0_1"/>
<proteinExistence type="predicted"/>
<dbReference type="Proteomes" id="UP000001611">
    <property type="component" value="Chromosome 3"/>
</dbReference>
<feature type="transmembrane region" description="Helical" evidence="2">
    <location>
        <begin position="391"/>
        <end position="411"/>
    </location>
</feature>
<organism evidence="3 4">
    <name type="scientific">Verticillium dahliae (strain VdLs.17 / ATCC MYA-4575 / FGSC 10137)</name>
    <name type="common">Verticillium wilt</name>
    <dbReference type="NCBI Taxonomy" id="498257"/>
    <lineage>
        <taxon>Eukaryota</taxon>
        <taxon>Fungi</taxon>
        <taxon>Dikarya</taxon>
        <taxon>Ascomycota</taxon>
        <taxon>Pezizomycotina</taxon>
        <taxon>Sordariomycetes</taxon>
        <taxon>Hypocreomycetidae</taxon>
        <taxon>Glomerellales</taxon>
        <taxon>Plectosphaerellaceae</taxon>
        <taxon>Verticillium</taxon>
    </lineage>
</organism>
<sequence length="466" mass="51051">MSNDQRPPFARPTDGLSGIPLLFAKDESAGADRRSMEYDEARRGRASRGSSPLMASRNRSFHSRASTMRSHSPDLAAASSAKARYTFAAFFLVLCLVAFVVQTELSAYVQQDLGWNKAYCMLYLTHGSWSLLWPVQLLCLRIQQYNVPWATFWRRHVGLLRSTSIMVQTQDLDWSRPSAVPRPSALAYLVRTTVFVTMALTVAGLSWYVAVDLTTPFRPDGHLQLLGVFRLRLLVPLLKEPLRLDSRSPSSWPSSACSSSRTATKKAPEAGADDGGAAATKAAGERFLGNMVIGVGSVLYGLYEVLYKRWACPPEGCAPLRGVVFANTFGSCIGLFTLCVLWVPLPLLHWTGLETFALPTGHTAWMLLFSVVANATFAGSFLVLISLTSPVLSSVASLLTIFLVALTDWMVTGEPLSGAAMLGGFMIMVAFGMLSWSTWREMAEHEGHKPVDMTDSGDDSDVERED</sequence>
<feature type="compositionally biased region" description="Low complexity" evidence="1">
    <location>
        <begin position="247"/>
        <end position="262"/>
    </location>
</feature>
<dbReference type="eggNOG" id="ENOG502RN1R">
    <property type="taxonomic scope" value="Eukaryota"/>
</dbReference>
<accession>G2WY91</accession>
<feature type="compositionally biased region" description="Acidic residues" evidence="1">
    <location>
        <begin position="455"/>
        <end position="466"/>
    </location>
</feature>
<dbReference type="OrthoDB" id="10062838at2759"/>
<feature type="transmembrane region" description="Helical" evidence="2">
    <location>
        <begin position="417"/>
        <end position="439"/>
    </location>
</feature>
<feature type="region of interest" description="Disordered" evidence="1">
    <location>
        <begin position="447"/>
        <end position="466"/>
    </location>
</feature>
<protein>
    <recommendedName>
        <fullName evidence="5">EamA domain-containing protein</fullName>
    </recommendedName>
</protein>
<dbReference type="PANTHER" id="PTHR19346">
    <property type="entry name" value="SUGAR PHOSPHATE TRANSPORTER DOMAIN-CONTAINING PROTEIN"/>
    <property type="match status" value="1"/>
</dbReference>
<dbReference type="OMA" id="AVYIQHQ"/>
<dbReference type="EMBL" id="DS572698">
    <property type="protein sequence ID" value="EGY21049.1"/>
    <property type="molecule type" value="Genomic_DNA"/>
</dbReference>
<keyword evidence="2" id="KW-0472">Membrane</keyword>
<feature type="region of interest" description="Disordered" evidence="1">
    <location>
        <begin position="1"/>
        <end position="57"/>
    </location>
</feature>
<dbReference type="InParanoid" id="G2WY91"/>
<feature type="transmembrane region" description="Helical" evidence="2">
    <location>
        <begin position="85"/>
        <end position="101"/>
    </location>
</feature>
<evidence type="ECO:0000256" key="2">
    <source>
        <dbReference type="SAM" id="Phobius"/>
    </source>
</evidence>
<dbReference type="InterPro" id="IPR037185">
    <property type="entry name" value="EmrE-like"/>
</dbReference>
<feature type="transmembrane region" description="Helical" evidence="2">
    <location>
        <begin position="318"/>
        <end position="343"/>
    </location>
</feature>
<feature type="compositionally biased region" description="Basic and acidic residues" evidence="1">
    <location>
        <begin position="24"/>
        <end position="43"/>
    </location>
</feature>
<dbReference type="PANTHER" id="PTHR19346:SF4">
    <property type="entry name" value="SUGAR PHOSPHATE TRANSPORTER DOMAIN-CONTAINING PROTEIN"/>
    <property type="match status" value="1"/>
</dbReference>
<feature type="transmembrane region" description="Helical" evidence="2">
    <location>
        <begin position="185"/>
        <end position="210"/>
    </location>
</feature>
<evidence type="ECO:0000313" key="3">
    <source>
        <dbReference type="EMBL" id="EGY21049.1"/>
    </source>
</evidence>
<dbReference type="InterPro" id="IPR026505">
    <property type="entry name" value="Solute_c_fam_35_mem_F3/F4"/>
</dbReference>
<name>G2WY91_VERDV</name>
<gene>
    <name evidence="3" type="ORF">VDAG_02573</name>
</gene>
<dbReference type="RefSeq" id="XP_009651521.1">
    <property type="nucleotide sequence ID" value="XM_009653226.1"/>
</dbReference>
<dbReference type="KEGG" id="vda:VDAG_02573"/>
<evidence type="ECO:0000313" key="4">
    <source>
        <dbReference type="Proteomes" id="UP000001611"/>
    </source>
</evidence>
<dbReference type="SUPFAM" id="SSF103481">
    <property type="entry name" value="Multidrug resistance efflux transporter EmrE"/>
    <property type="match status" value="1"/>
</dbReference>
<evidence type="ECO:0000256" key="1">
    <source>
        <dbReference type="SAM" id="MobiDB-lite"/>
    </source>
</evidence>
<feature type="region of interest" description="Disordered" evidence="1">
    <location>
        <begin position="245"/>
        <end position="275"/>
    </location>
</feature>